<dbReference type="Pfam" id="PF07077">
    <property type="entry name" value="DUF1345"/>
    <property type="match status" value="1"/>
</dbReference>
<accession>A0A939GES1</accession>
<feature type="transmembrane region" description="Helical" evidence="1">
    <location>
        <begin position="188"/>
        <end position="211"/>
    </location>
</feature>
<evidence type="ECO:0000256" key="1">
    <source>
        <dbReference type="SAM" id="Phobius"/>
    </source>
</evidence>
<feature type="transmembrane region" description="Helical" evidence="1">
    <location>
        <begin position="77"/>
        <end position="98"/>
    </location>
</feature>
<keyword evidence="1" id="KW-0812">Transmembrane</keyword>
<dbReference type="EMBL" id="JAFMYV010000007">
    <property type="protein sequence ID" value="MBO0937797.1"/>
    <property type="molecule type" value="Genomic_DNA"/>
</dbReference>
<organism evidence="2 3">
    <name type="scientific">Fibrella rubiginis</name>
    <dbReference type="NCBI Taxonomy" id="2817060"/>
    <lineage>
        <taxon>Bacteria</taxon>
        <taxon>Pseudomonadati</taxon>
        <taxon>Bacteroidota</taxon>
        <taxon>Cytophagia</taxon>
        <taxon>Cytophagales</taxon>
        <taxon>Spirosomataceae</taxon>
        <taxon>Fibrella</taxon>
    </lineage>
</organism>
<feature type="transmembrane region" description="Helical" evidence="1">
    <location>
        <begin position="12"/>
        <end position="32"/>
    </location>
</feature>
<dbReference type="Proteomes" id="UP000664034">
    <property type="component" value="Unassembled WGS sequence"/>
</dbReference>
<dbReference type="RefSeq" id="WP_207365342.1">
    <property type="nucleotide sequence ID" value="NZ_JAFMYV010000007.1"/>
</dbReference>
<protein>
    <submittedName>
        <fullName evidence="2">DUF1345 domain-containing protein</fullName>
    </submittedName>
</protein>
<comment type="caution">
    <text evidence="2">The sequence shown here is derived from an EMBL/GenBank/DDBJ whole genome shotgun (WGS) entry which is preliminary data.</text>
</comment>
<reference evidence="2" key="1">
    <citation type="submission" date="2021-03" db="EMBL/GenBank/DDBJ databases">
        <title>Fibrella sp. HMF5335 genome sequencing and assembly.</title>
        <authorList>
            <person name="Kang H."/>
            <person name="Kim H."/>
            <person name="Bae S."/>
            <person name="Joh K."/>
        </authorList>
    </citation>
    <scope>NUCLEOTIDE SEQUENCE</scope>
    <source>
        <strain evidence="2">HMF5335</strain>
    </source>
</reference>
<dbReference type="InterPro" id="IPR009781">
    <property type="entry name" value="DUF1345"/>
</dbReference>
<keyword evidence="1" id="KW-0472">Membrane</keyword>
<evidence type="ECO:0000313" key="2">
    <source>
        <dbReference type="EMBL" id="MBO0937797.1"/>
    </source>
</evidence>
<feature type="transmembrane region" description="Helical" evidence="1">
    <location>
        <begin position="110"/>
        <end position="133"/>
    </location>
</feature>
<keyword evidence="1" id="KW-1133">Transmembrane helix</keyword>
<gene>
    <name evidence="2" type="ORF">J2I47_14655</name>
</gene>
<dbReference type="AlphaFoldDB" id="A0A939GES1"/>
<evidence type="ECO:0000313" key="3">
    <source>
        <dbReference type="Proteomes" id="UP000664034"/>
    </source>
</evidence>
<sequence length="214" mass="23719">MLNQLARLDAHHRLLIGICVALLALGLSYDIVTLPIRILAVYLSYSLTINVLTIISMANLHPSETRQTYKLQDQGRLFILIFAVTAAFASLFAVVFLVDMVKQSDPGHLKLYAGLSVITVISSWTLLHTLFTLRYGHLYYRSNPGSGLNFPDTKNPDYQDFAYVAFGIGMTCQVADVGPTSQRFRRLILLHSLLSFGFNTLIVALSINIVAGLL</sequence>
<proteinExistence type="predicted"/>
<name>A0A939GES1_9BACT</name>
<keyword evidence="3" id="KW-1185">Reference proteome</keyword>
<feature type="transmembrane region" description="Helical" evidence="1">
    <location>
        <begin position="38"/>
        <end position="57"/>
    </location>
</feature>